<comment type="similarity">
    <text evidence="1">Belongs to the HIBADH-related family.</text>
</comment>
<dbReference type="RefSeq" id="WP_312855641.1">
    <property type="nucleotide sequence ID" value="NZ_BAABGK010000094.1"/>
</dbReference>
<comment type="caution">
    <text evidence="7">The sequence shown here is derived from an EMBL/GenBank/DDBJ whole genome shotgun (WGS) entry which is preliminary data.</text>
</comment>
<dbReference type="GO" id="GO:0051287">
    <property type="term" value="F:NAD binding"/>
    <property type="evidence" value="ECO:0007669"/>
    <property type="project" value="InterPro"/>
</dbReference>
<dbReference type="AlphaFoldDB" id="A0A839QLC4"/>
<dbReference type="SUPFAM" id="SSF48179">
    <property type="entry name" value="6-phosphogluconate dehydrogenase C-terminal domain-like"/>
    <property type="match status" value="1"/>
</dbReference>
<dbReference type="InterPro" id="IPR015815">
    <property type="entry name" value="HIBADH-related"/>
</dbReference>
<gene>
    <name evidence="7" type="ORF">E9229_001755</name>
</gene>
<evidence type="ECO:0000313" key="7">
    <source>
        <dbReference type="EMBL" id="MBB2995564.1"/>
    </source>
</evidence>
<reference evidence="7 8" key="1">
    <citation type="submission" date="2020-08" db="EMBL/GenBank/DDBJ databases">
        <title>Sequencing the genomes of 1000 actinobacteria strains.</title>
        <authorList>
            <person name="Klenk H.-P."/>
        </authorList>
    </citation>
    <scope>NUCLEOTIDE SEQUENCE [LARGE SCALE GENOMIC DNA]</scope>
    <source>
        <strain evidence="7 8">DSM 22826</strain>
    </source>
</reference>
<dbReference type="InterPro" id="IPR029154">
    <property type="entry name" value="HIBADH-like_NADP-bd"/>
</dbReference>
<accession>A0A839QLC4</accession>
<dbReference type="Gene3D" id="3.40.50.720">
    <property type="entry name" value="NAD(P)-binding Rossmann-like Domain"/>
    <property type="match status" value="1"/>
</dbReference>
<evidence type="ECO:0000313" key="8">
    <source>
        <dbReference type="Proteomes" id="UP000523000"/>
    </source>
</evidence>
<dbReference type="GO" id="GO:0008442">
    <property type="term" value="F:3-hydroxyisobutyrate dehydrogenase activity"/>
    <property type="evidence" value="ECO:0007669"/>
    <property type="project" value="UniProtKB-EC"/>
</dbReference>
<evidence type="ECO:0000256" key="1">
    <source>
        <dbReference type="ARBA" id="ARBA00009080"/>
    </source>
</evidence>
<dbReference type="EC" id="1.1.1.31" evidence="7"/>
<evidence type="ECO:0000259" key="6">
    <source>
        <dbReference type="Pfam" id="PF14833"/>
    </source>
</evidence>
<proteinExistence type="inferred from homology"/>
<dbReference type="PANTHER" id="PTHR22981:SF7">
    <property type="entry name" value="3-HYDROXYISOBUTYRATE DEHYDROGENASE, MITOCHONDRIAL"/>
    <property type="match status" value="1"/>
</dbReference>
<name>A0A839QLC4_9MICC</name>
<dbReference type="Pfam" id="PF14833">
    <property type="entry name" value="NAD_binding_11"/>
    <property type="match status" value="1"/>
</dbReference>
<dbReference type="GO" id="GO:0050661">
    <property type="term" value="F:NADP binding"/>
    <property type="evidence" value="ECO:0007669"/>
    <property type="project" value="InterPro"/>
</dbReference>
<dbReference type="PIRSF" id="PIRSF000103">
    <property type="entry name" value="HIBADH"/>
    <property type="match status" value="1"/>
</dbReference>
<feature type="domain" description="6-phosphogluconate dehydrogenase NADP-binding" evidence="5">
    <location>
        <begin position="6"/>
        <end position="157"/>
    </location>
</feature>
<dbReference type="Proteomes" id="UP000523000">
    <property type="component" value="Unassembled WGS sequence"/>
</dbReference>
<dbReference type="PANTHER" id="PTHR22981">
    <property type="entry name" value="3-HYDROXYISOBUTYRATE DEHYDROGENASE-RELATED"/>
    <property type="match status" value="1"/>
</dbReference>
<dbReference type="InterPro" id="IPR036291">
    <property type="entry name" value="NAD(P)-bd_dom_sf"/>
</dbReference>
<feature type="active site" evidence="4">
    <location>
        <position position="167"/>
    </location>
</feature>
<dbReference type="Pfam" id="PF03446">
    <property type="entry name" value="NAD_binding_2"/>
    <property type="match status" value="1"/>
</dbReference>
<dbReference type="Gene3D" id="1.10.1040.10">
    <property type="entry name" value="N-(1-d-carboxylethyl)-l-norvaline Dehydrogenase, domain 2"/>
    <property type="match status" value="1"/>
</dbReference>
<feature type="domain" description="3-hydroxyisobutyrate dehydrogenase-like NAD-binding" evidence="6">
    <location>
        <begin position="161"/>
        <end position="278"/>
    </location>
</feature>
<evidence type="ECO:0000256" key="2">
    <source>
        <dbReference type="ARBA" id="ARBA00023002"/>
    </source>
</evidence>
<evidence type="ECO:0000256" key="3">
    <source>
        <dbReference type="ARBA" id="ARBA00023027"/>
    </source>
</evidence>
<protein>
    <submittedName>
        <fullName evidence="7">3-hydroxyisobutyrate dehydrogenase</fullName>
        <ecNumber evidence="7">1.1.1.31</ecNumber>
    </submittedName>
</protein>
<keyword evidence="2 7" id="KW-0560">Oxidoreductase</keyword>
<dbReference type="InterPro" id="IPR008927">
    <property type="entry name" value="6-PGluconate_DH-like_C_sf"/>
</dbReference>
<dbReference type="SUPFAM" id="SSF51735">
    <property type="entry name" value="NAD(P)-binding Rossmann-fold domains"/>
    <property type="match status" value="1"/>
</dbReference>
<keyword evidence="8" id="KW-1185">Reference proteome</keyword>
<evidence type="ECO:0000256" key="4">
    <source>
        <dbReference type="PIRSR" id="PIRSR000103-1"/>
    </source>
</evidence>
<keyword evidence="3" id="KW-0520">NAD</keyword>
<organism evidence="7 8">
    <name type="scientific">Paeniglutamicibacter cryotolerans</name>
    <dbReference type="NCBI Taxonomy" id="670079"/>
    <lineage>
        <taxon>Bacteria</taxon>
        <taxon>Bacillati</taxon>
        <taxon>Actinomycetota</taxon>
        <taxon>Actinomycetes</taxon>
        <taxon>Micrococcales</taxon>
        <taxon>Micrococcaceae</taxon>
        <taxon>Paeniglutamicibacter</taxon>
    </lineage>
</organism>
<sequence>MHLNAAVIGLGSMGGAMASTLARAGWKVTGFDPSPEARARAAAEGISTVDTLQAVAGTPYVVLSLPSARIVALSVPILLGVPGAVAIIDTTTSEPETSAAMSALAEEHGAAFIDAPVSGGRAGALSGTLSAFVGATDAALRAAAPILDALTSSHRHIGGPGTGNVVKLLNNVLCAANLASVGEALAVATAYGIDPSVAAAGISAASGASRVSTTMYPDWVLSGTHDSGFALGLMARDAALAITIATSRGEHPRLLAAASDLWQEGLEQLGPDADFTEISTTVAPALATRAGASATAQEQGNQ</sequence>
<evidence type="ECO:0000259" key="5">
    <source>
        <dbReference type="Pfam" id="PF03446"/>
    </source>
</evidence>
<dbReference type="EMBL" id="JACHVS010000001">
    <property type="protein sequence ID" value="MBB2995564.1"/>
    <property type="molecule type" value="Genomic_DNA"/>
</dbReference>
<dbReference type="InterPro" id="IPR013328">
    <property type="entry name" value="6PGD_dom2"/>
</dbReference>
<dbReference type="InterPro" id="IPR006115">
    <property type="entry name" value="6PGDH_NADP-bd"/>
</dbReference>